<evidence type="ECO:0000256" key="1">
    <source>
        <dbReference type="ARBA" id="ARBA00023015"/>
    </source>
</evidence>
<dbReference type="InterPro" id="IPR011663">
    <property type="entry name" value="UTRA"/>
</dbReference>
<reference evidence="5 6" key="1">
    <citation type="submission" date="2019-11" db="EMBL/GenBank/DDBJ databases">
        <authorList>
            <person name="Zheng R.K."/>
            <person name="Sun C.M."/>
        </authorList>
    </citation>
    <scope>NUCLEOTIDE SEQUENCE [LARGE SCALE GENOMIC DNA]</scope>
    <source>
        <strain evidence="5 6">WC007</strain>
    </source>
</reference>
<dbReference type="SUPFAM" id="SSF46785">
    <property type="entry name" value="Winged helix' DNA-binding domain"/>
    <property type="match status" value="1"/>
</dbReference>
<evidence type="ECO:0000259" key="4">
    <source>
        <dbReference type="PROSITE" id="PS50949"/>
    </source>
</evidence>
<dbReference type="Gene3D" id="1.10.10.10">
    <property type="entry name" value="Winged helix-like DNA-binding domain superfamily/Winged helix DNA-binding domain"/>
    <property type="match status" value="1"/>
</dbReference>
<dbReference type="InterPro" id="IPR050679">
    <property type="entry name" value="Bact_HTH_transcr_reg"/>
</dbReference>
<dbReference type="SMART" id="SM00866">
    <property type="entry name" value="UTRA"/>
    <property type="match status" value="1"/>
</dbReference>
<dbReference type="PRINTS" id="PR00035">
    <property type="entry name" value="HTHGNTR"/>
</dbReference>
<organism evidence="5 6">
    <name type="scientific">Maribellus comscasis</name>
    <dbReference type="NCBI Taxonomy" id="2681766"/>
    <lineage>
        <taxon>Bacteria</taxon>
        <taxon>Pseudomonadati</taxon>
        <taxon>Bacteroidota</taxon>
        <taxon>Bacteroidia</taxon>
        <taxon>Marinilabiliales</taxon>
        <taxon>Prolixibacteraceae</taxon>
        <taxon>Maribellus</taxon>
    </lineage>
</organism>
<dbReference type="SUPFAM" id="SSF64288">
    <property type="entry name" value="Chorismate lyase-like"/>
    <property type="match status" value="1"/>
</dbReference>
<dbReference type="InterPro" id="IPR028978">
    <property type="entry name" value="Chorismate_lyase_/UTRA_dom_sf"/>
</dbReference>
<dbReference type="InterPro" id="IPR000524">
    <property type="entry name" value="Tscrpt_reg_HTH_GntR"/>
</dbReference>
<dbReference type="KEGG" id="mcos:GM418_07105"/>
<dbReference type="Pfam" id="PF00392">
    <property type="entry name" value="GntR"/>
    <property type="match status" value="1"/>
</dbReference>
<dbReference type="InterPro" id="IPR036388">
    <property type="entry name" value="WH-like_DNA-bd_sf"/>
</dbReference>
<proteinExistence type="predicted"/>
<name>A0A6I6K0L3_9BACT</name>
<dbReference type="GO" id="GO:0003700">
    <property type="term" value="F:DNA-binding transcription factor activity"/>
    <property type="evidence" value="ECO:0007669"/>
    <property type="project" value="InterPro"/>
</dbReference>
<evidence type="ECO:0000313" key="6">
    <source>
        <dbReference type="Proteomes" id="UP000428260"/>
    </source>
</evidence>
<keyword evidence="2" id="KW-0238">DNA-binding</keyword>
<evidence type="ECO:0000256" key="2">
    <source>
        <dbReference type="ARBA" id="ARBA00023125"/>
    </source>
</evidence>
<dbReference type="RefSeq" id="WP_158864562.1">
    <property type="nucleotide sequence ID" value="NZ_CP046401.1"/>
</dbReference>
<evidence type="ECO:0000256" key="3">
    <source>
        <dbReference type="ARBA" id="ARBA00023163"/>
    </source>
</evidence>
<keyword evidence="1" id="KW-0805">Transcription regulation</keyword>
<dbReference type="CDD" id="cd07377">
    <property type="entry name" value="WHTH_GntR"/>
    <property type="match status" value="1"/>
</dbReference>
<dbReference type="PANTHER" id="PTHR44846:SF1">
    <property type="entry name" value="MANNOSYL-D-GLYCERATE TRANSPORT_METABOLISM SYSTEM REPRESSOR MNGR-RELATED"/>
    <property type="match status" value="1"/>
</dbReference>
<dbReference type="SMART" id="SM00345">
    <property type="entry name" value="HTH_GNTR"/>
    <property type="match status" value="1"/>
</dbReference>
<protein>
    <submittedName>
        <fullName evidence="5">UTRA domain-containing protein</fullName>
    </submittedName>
</protein>
<evidence type="ECO:0000313" key="5">
    <source>
        <dbReference type="EMBL" id="QGY43434.1"/>
    </source>
</evidence>
<dbReference type="GO" id="GO:0045892">
    <property type="term" value="P:negative regulation of DNA-templated transcription"/>
    <property type="evidence" value="ECO:0007669"/>
    <property type="project" value="TreeGrafter"/>
</dbReference>
<dbReference type="Gene3D" id="3.40.1410.10">
    <property type="entry name" value="Chorismate lyase-like"/>
    <property type="match status" value="1"/>
</dbReference>
<dbReference type="Proteomes" id="UP000428260">
    <property type="component" value="Chromosome"/>
</dbReference>
<dbReference type="EMBL" id="CP046401">
    <property type="protein sequence ID" value="QGY43434.1"/>
    <property type="molecule type" value="Genomic_DNA"/>
</dbReference>
<gene>
    <name evidence="5" type="ORF">GM418_07105</name>
</gene>
<dbReference type="PANTHER" id="PTHR44846">
    <property type="entry name" value="MANNOSYL-D-GLYCERATE TRANSPORT/METABOLISM SYSTEM REPRESSOR MNGR-RELATED"/>
    <property type="match status" value="1"/>
</dbReference>
<feature type="domain" description="HTH gntR-type" evidence="4">
    <location>
        <begin position="4"/>
        <end position="72"/>
    </location>
</feature>
<accession>A0A6I6K0L3</accession>
<keyword evidence="6" id="KW-1185">Reference proteome</keyword>
<keyword evidence="3" id="KW-0804">Transcription</keyword>
<dbReference type="Pfam" id="PF07702">
    <property type="entry name" value="UTRA"/>
    <property type="match status" value="1"/>
</dbReference>
<dbReference type="InterPro" id="IPR036390">
    <property type="entry name" value="WH_DNA-bd_sf"/>
</dbReference>
<dbReference type="GO" id="GO:0003677">
    <property type="term" value="F:DNA binding"/>
    <property type="evidence" value="ECO:0007669"/>
    <property type="project" value="UniProtKB-KW"/>
</dbReference>
<sequence length="236" mass="27403">MKIGPKYLLVKNFLKESIQQGKFKVGDFLPSEHELCSRFSVTRTTTRKALDELIKEGYIEKQQGKGSRVKERRKSLGLLTVKGFSEAVGKNVNTIFLTKPQIGEWKEEIIFPVKKEDKDAQCIFFERLRCVNSLPVMLERNWLPVTILQGFTDRQFVDESFFKTLSQEYLIEITGSKQEIRAEYADDKIAEILSVERNSPVLHISVLFSTNHRKLTIYSELFCNTRDFPVGNQYFM</sequence>
<dbReference type="AlphaFoldDB" id="A0A6I6K0L3"/>
<dbReference type="PROSITE" id="PS50949">
    <property type="entry name" value="HTH_GNTR"/>
    <property type="match status" value="1"/>
</dbReference>